<dbReference type="PANTHER" id="PTHR19443">
    <property type="entry name" value="HEXOKINASE"/>
    <property type="match status" value="1"/>
</dbReference>
<keyword evidence="6 11" id="KW-0418">Kinase</keyword>
<dbReference type="InterPro" id="IPR043129">
    <property type="entry name" value="ATPase_NBD"/>
</dbReference>
<dbReference type="SUPFAM" id="SSF53067">
    <property type="entry name" value="Actin-like ATPase domain"/>
    <property type="match status" value="2"/>
</dbReference>
<proteinExistence type="inferred from homology"/>
<evidence type="ECO:0000256" key="5">
    <source>
        <dbReference type="ARBA" id="ARBA00022741"/>
    </source>
</evidence>
<feature type="domain" description="Hexokinase N-terminal" evidence="12">
    <location>
        <begin position="23"/>
        <end position="216"/>
    </location>
</feature>
<dbReference type="InterPro" id="IPR001312">
    <property type="entry name" value="Hexokinase"/>
</dbReference>
<gene>
    <name evidence="14" type="ORF">N7505_007221</name>
</gene>
<evidence type="ECO:0000256" key="1">
    <source>
        <dbReference type="ARBA" id="ARBA00004888"/>
    </source>
</evidence>
<comment type="pathway">
    <text evidence="2">Carbohydrate metabolism; hexose metabolism.</text>
</comment>
<name>A0ABQ8WDI4_PENCH</name>
<dbReference type="EC" id="2.7.1.-" evidence="11"/>
<comment type="caution">
    <text evidence="14">The sequence shown here is derived from an EMBL/GenBank/DDBJ whole genome shotgun (WGS) entry which is preliminary data.</text>
</comment>
<keyword evidence="7 11" id="KW-0067">ATP-binding</keyword>
<dbReference type="Proteomes" id="UP001220256">
    <property type="component" value="Unassembled WGS sequence"/>
</dbReference>
<organism evidence="14 15">
    <name type="scientific">Penicillium chrysogenum</name>
    <name type="common">Penicillium notatum</name>
    <dbReference type="NCBI Taxonomy" id="5076"/>
    <lineage>
        <taxon>Eukaryota</taxon>
        <taxon>Fungi</taxon>
        <taxon>Dikarya</taxon>
        <taxon>Ascomycota</taxon>
        <taxon>Pezizomycotina</taxon>
        <taxon>Eurotiomycetes</taxon>
        <taxon>Eurotiomycetidae</taxon>
        <taxon>Eurotiales</taxon>
        <taxon>Aspergillaceae</taxon>
        <taxon>Penicillium</taxon>
        <taxon>Penicillium chrysogenum species complex</taxon>
    </lineage>
</organism>
<evidence type="ECO:0000256" key="2">
    <source>
        <dbReference type="ARBA" id="ARBA00005028"/>
    </source>
</evidence>
<evidence type="ECO:0000313" key="14">
    <source>
        <dbReference type="EMBL" id="KAJ5264428.1"/>
    </source>
</evidence>
<dbReference type="Pfam" id="PF03727">
    <property type="entry name" value="Hexokinase_2"/>
    <property type="match status" value="1"/>
</dbReference>
<evidence type="ECO:0000256" key="10">
    <source>
        <dbReference type="ARBA" id="ARBA00047905"/>
    </source>
</evidence>
<dbReference type="Gene3D" id="1.10.287.1250">
    <property type="match status" value="1"/>
</dbReference>
<feature type="domain" description="Hexokinase C-terminal" evidence="13">
    <location>
        <begin position="222"/>
        <end position="460"/>
    </location>
</feature>
<dbReference type="EMBL" id="JAPVEB010000004">
    <property type="protein sequence ID" value="KAJ5264428.1"/>
    <property type="molecule type" value="Genomic_DNA"/>
</dbReference>
<evidence type="ECO:0000256" key="3">
    <source>
        <dbReference type="ARBA" id="ARBA00009225"/>
    </source>
</evidence>
<dbReference type="InterPro" id="IPR022673">
    <property type="entry name" value="Hexokinase_C"/>
</dbReference>
<keyword evidence="5 11" id="KW-0547">Nucleotide-binding</keyword>
<sequence length="472" mass="52697">MMADNWMQMSASLPKSLKEEYTRLHDLFEIGSDQLKLITSKFLEELELGLRTEESDIPMNPTWVTSLPAGTESGQYLTLDLGGTNLRVCRVDLHGSDREYDVIRTEHRIPEDLKSSTAEHLWKFIASCLRQFFDQHSISVQAAQEIPLAFTFSYPVTQHSLSHGILQRWTKGFNISGVEGRDVVKDLGEALDKEALPLRIVALVNDTVGTLMASAYVDTKTQIGSIYGTGSNAAYMERCDQIPKMKTSGLYGDALMAINCEYGAFDNSERVLPFTRYDVEIDQSSPRPGQQRYEKLVAGLYLGEMMRLILADLYDRHKIFQGRNGSGLKQPYVLDSCSLANIENDQTRSLTSIRNMLQETFNITSNFSESYFCRCVARLISRRSVRLYACGIAALLKKRGMQHCHVAVDGSVFSKYPRFPDRVMEALKEVLGLPEEGDDHIRLVPAVDGSSVGAAVIAAVAMAREEEGCPGT</sequence>
<dbReference type="Pfam" id="PF00349">
    <property type="entry name" value="Hexokinase_1"/>
    <property type="match status" value="1"/>
</dbReference>
<dbReference type="Gene3D" id="3.30.420.40">
    <property type="match status" value="1"/>
</dbReference>
<evidence type="ECO:0000259" key="13">
    <source>
        <dbReference type="Pfam" id="PF03727"/>
    </source>
</evidence>
<dbReference type="InterPro" id="IPR022672">
    <property type="entry name" value="Hexokinase_N"/>
</dbReference>
<evidence type="ECO:0000256" key="9">
    <source>
        <dbReference type="ARBA" id="ARBA00044613"/>
    </source>
</evidence>
<keyword evidence="4 11" id="KW-0808">Transferase</keyword>
<dbReference type="PRINTS" id="PR00475">
    <property type="entry name" value="HEXOKINASE"/>
</dbReference>
<comment type="catalytic activity">
    <reaction evidence="10">
        <text>D-fructose + ATP = D-fructose 6-phosphate + ADP + H(+)</text>
        <dbReference type="Rhea" id="RHEA:16125"/>
        <dbReference type="ChEBI" id="CHEBI:15378"/>
        <dbReference type="ChEBI" id="CHEBI:30616"/>
        <dbReference type="ChEBI" id="CHEBI:37721"/>
        <dbReference type="ChEBI" id="CHEBI:61527"/>
        <dbReference type="ChEBI" id="CHEBI:456216"/>
        <dbReference type="EC" id="2.7.1.1"/>
    </reaction>
    <physiologicalReaction direction="left-to-right" evidence="10">
        <dbReference type="Rhea" id="RHEA:16126"/>
    </physiologicalReaction>
</comment>
<comment type="catalytic activity">
    <reaction evidence="9">
        <text>a D-hexose + ATP = a D-hexose 6-phosphate + ADP + H(+)</text>
        <dbReference type="Rhea" id="RHEA:22740"/>
        <dbReference type="ChEBI" id="CHEBI:4194"/>
        <dbReference type="ChEBI" id="CHEBI:15378"/>
        <dbReference type="ChEBI" id="CHEBI:30616"/>
        <dbReference type="ChEBI" id="CHEBI:229467"/>
        <dbReference type="ChEBI" id="CHEBI:456216"/>
        <dbReference type="EC" id="2.7.1.1"/>
    </reaction>
    <physiologicalReaction direction="left-to-right" evidence="9">
        <dbReference type="Rhea" id="RHEA:22741"/>
    </physiologicalReaction>
</comment>
<evidence type="ECO:0000259" key="12">
    <source>
        <dbReference type="Pfam" id="PF00349"/>
    </source>
</evidence>
<evidence type="ECO:0000256" key="6">
    <source>
        <dbReference type="ARBA" id="ARBA00022777"/>
    </source>
</evidence>
<evidence type="ECO:0000313" key="15">
    <source>
        <dbReference type="Proteomes" id="UP001220256"/>
    </source>
</evidence>
<dbReference type="Gene3D" id="3.40.367.20">
    <property type="match status" value="1"/>
</dbReference>
<comment type="similarity">
    <text evidence="3 11">Belongs to the hexokinase family.</text>
</comment>
<dbReference type="PROSITE" id="PS51748">
    <property type="entry name" value="HEXOKINASE_2"/>
    <property type="match status" value="1"/>
</dbReference>
<comment type="pathway">
    <text evidence="1">Carbohydrate degradation; glycolysis; D-glyceraldehyde 3-phosphate and glycerone phosphate from D-glucose: step 1/4.</text>
</comment>
<evidence type="ECO:0000256" key="7">
    <source>
        <dbReference type="ARBA" id="ARBA00022840"/>
    </source>
</evidence>
<evidence type="ECO:0000256" key="4">
    <source>
        <dbReference type="ARBA" id="ARBA00022679"/>
    </source>
</evidence>
<keyword evidence="8 11" id="KW-0324">Glycolysis</keyword>
<accession>A0ABQ8WDI4</accession>
<keyword evidence="15" id="KW-1185">Reference proteome</keyword>
<evidence type="ECO:0000256" key="8">
    <source>
        <dbReference type="ARBA" id="ARBA00023152"/>
    </source>
</evidence>
<dbReference type="PANTHER" id="PTHR19443:SF16">
    <property type="entry name" value="HEXOKINASE TYPE 1-RELATED"/>
    <property type="match status" value="1"/>
</dbReference>
<reference evidence="14 15" key="1">
    <citation type="journal article" date="2023" name="IMA Fungus">
        <title>Comparative genomic study of the Penicillium genus elucidates a diverse pangenome and 15 lateral gene transfer events.</title>
        <authorList>
            <person name="Petersen C."/>
            <person name="Sorensen T."/>
            <person name="Nielsen M.R."/>
            <person name="Sondergaard T.E."/>
            <person name="Sorensen J.L."/>
            <person name="Fitzpatrick D.A."/>
            <person name="Frisvad J.C."/>
            <person name="Nielsen K.L."/>
        </authorList>
    </citation>
    <scope>NUCLEOTIDE SEQUENCE [LARGE SCALE GENOMIC DNA]</scope>
    <source>
        <strain evidence="14 15">IBT 3361</strain>
    </source>
</reference>
<evidence type="ECO:0000256" key="11">
    <source>
        <dbReference type="RuleBase" id="RU362007"/>
    </source>
</evidence>
<protein>
    <recommendedName>
        <fullName evidence="11">Phosphotransferase</fullName>
        <ecNumber evidence="11">2.7.1.-</ecNumber>
    </recommendedName>
</protein>